<evidence type="ECO:0000313" key="2">
    <source>
        <dbReference type="EMBL" id="ONH91117.1"/>
    </source>
</evidence>
<gene>
    <name evidence="2" type="ORF">PRUPE_8G094200</name>
</gene>
<dbReference type="EMBL" id="CM007658">
    <property type="protein sequence ID" value="ONH91117.1"/>
    <property type="molecule type" value="Genomic_DNA"/>
</dbReference>
<protein>
    <submittedName>
        <fullName evidence="2">Uncharacterized protein</fullName>
    </submittedName>
</protein>
<dbReference type="AlphaFoldDB" id="A0A251MVL0"/>
<keyword evidence="3" id="KW-1185">Reference proteome</keyword>
<feature type="compositionally biased region" description="Basic and acidic residues" evidence="1">
    <location>
        <begin position="451"/>
        <end position="460"/>
    </location>
</feature>
<accession>A0A251MVL0</accession>
<evidence type="ECO:0000313" key="3">
    <source>
        <dbReference type="Proteomes" id="UP000006882"/>
    </source>
</evidence>
<feature type="compositionally biased region" description="Basic and acidic residues" evidence="1">
    <location>
        <begin position="260"/>
        <end position="269"/>
    </location>
</feature>
<organism evidence="2 3">
    <name type="scientific">Prunus persica</name>
    <name type="common">Peach</name>
    <name type="synonym">Amygdalus persica</name>
    <dbReference type="NCBI Taxonomy" id="3760"/>
    <lineage>
        <taxon>Eukaryota</taxon>
        <taxon>Viridiplantae</taxon>
        <taxon>Streptophyta</taxon>
        <taxon>Embryophyta</taxon>
        <taxon>Tracheophyta</taxon>
        <taxon>Spermatophyta</taxon>
        <taxon>Magnoliopsida</taxon>
        <taxon>eudicotyledons</taxon>
        <taxon>Gunneridae</taxon>
        <taxon>Pentapetalae</taxon>
        <taxon>rosids</taxon>
        <taxon>fabids</taxon>
        <taxon>Rosales</taxon>
        <taxon>Rosaceae</taxon>
        <taxon>Amygdaloideae</taxon>
        <taxon>Amygdaleae</taxon>
        <taxon>Prunus</taxon>
    </lineage>
</organism>
<feature type="region of interest" description="Disordered" evidence="1">
    <location>
        <begin position="443"/>
        <end position="472"/>
    </location>
</feature>
<feature type="region of interest" description="Disordered" evidence="1">
    <location>
        <begin position="240"/>
        <end position="269"/>
    </location>
</feature>
<sequence length="704" mass="77568">MSDRVTRSYDAGEGTSERASYPCESVWMGHWMSTTCKSETKACGHVSIHYEDAQQNIHDFKKHALFRGFGEVTEPERVRKINEGCSLTESSKETRKERWEGQSFPMFSLPPKISLAKQDQQNSTVHAGVLSESNSPAMPAWALQATPTLPGGQVKYHNFLENNSPAVSESFPDELMRSDSEIVPHQFKGGSTSLPSFMCREEEINHSNSLLAPRQNVRNTINHSSSTLLAHERNINDNSISRRSEGSLSRQNDAVLVQHDPSRSSKQKPDFVGKNFWEMQNQSGVGLLPSSSSPQEVTKLENVYQGYCSRPSLQRSVHNMDTMRICATVNAEEELSGGPPKFSNTIHHFLFSKNIGVNLSEGAQVFGQSTVSKKLKGKASSELRGFSPEYVLPVQPGFKLLPYRSSTDSEGEEDVRDVKAPAVESSSETDIMGMDAFQDNLLPGVVASSPSDKHVERGEKSPTSQSAFTSGREEIGARLTYTKLFDINQVAPFASSAEERETSTSKTQSLDVEHLLSHAEQPTNSKSIASPEGPRGPEPGSRWVKRLKLSASQSAHGTKSSKMGEASSHEKVNKFSNRIMKCGITSSQPSMGRFLGKEQMALDQTATLLRNGESSSIDSGAKIQNITLSHPWIRRWSNKIASQKKSEAVVVFKSQRLKATVAEFQKKQFPSIAAMALMGKAMSGFHPCEFANKGSFVVWNTKGF</sequence>
<dbReference type="STRING" id="3760.A0A251MVL0"/>
<reference evidence="2 3" key="1">
    <citation type="journal article" date="2013" name="Nat. Genet.">
        <title>The high-quality draft genome of peach (Prunus persica) identifies unique patterns of genetic diversity, domestication and genome evolution.</title>
        <authorList>
            <consortium name="International Peach Genome Initiative"/>
            <person name="Verde I."/>
            <person name="Abbott A.G."/>
            <person name="Scalabrin S."/>
            <person name="Jung S."/>
            <person name="Shu S."/>
            <person name="Marroni F."/>
            <person name="Zhebentyayeva T."/>
            <person name="Dettori M.T."/>
            <person name="Grimwood J."/>
            <person name="Cattonaro F."/>
            <person name="Zuccolo A."/>
            <person name="Rossini L."/>
            <person name="Jenkins J."/>
            <person name="Vendramin E."/>
            <person name="Meisel L.A."/>
            <person name="Decroocq V."/>
            <person name="Sosinski B."/>
            <person name="Prochnik S."/>
            <person name="Mitros T."/>
            <person name="Policriti A."/>
            <person name="Cipriani G."/>
            <person name="Dondini L."/>
            <person name="Ficklin S."/>
            <person name="Goodstein D.M."/>
            <person name="Xuan P."/>
            <person name="Del Fabbro C."/>
            <person name="Aramini V."/>
            <person name="Copetti D."/>
            <person name="Gonzalez S."/>
            <person name="Horner D.S."/>
            <person name="Falchi R."/>
            <person name="Lucas S."/>
            <person name="Mica E."/>
            <person name="Maldonado J."/>
            <person name="Lazzari B."/>
            <person name="Bielenberg D."/>
            <person name="Pirona R."/>
            <person name="Miculan M."/>
            <person name="Barakat A."/>
            <person name="Testolin R."/>
            <person name="Stella A."/>
            <person name="Tartarini S."/>
            <person name="Tonutti P."/>
            <person name="Arus P."/>
            <person name="Orellana A."/>
            <person name="Wells C."/>
            <person name="Main D."/>
            <person name="Vizzotto G."/>
            <person name="Silva H."/>
            <person name="Salamini F."/>
            <person name="Schmutz J."/>
            <person name="Morgante M."/>
            <person name="Rokhsar D.S."/>
        </authorList>
    </citation>
    <scope>NUCLEOTIDE SEQUENCE [LARGE SCALE GENOMIC DNA]</scope>
    <source>
        <strain evidence="3">cv. Nemared</strain>
    </source>
</reference>
<dbReference type="PANTHER" id="PTHR36062">
    <property type="entry name" value="OS01G0687300 PROTEIN"/>
    <property type="match status" value="1"/>
</dbReference>
<dbReference type="PANTHER" id="PTHR36062:SF1">
    <property type="entry name" value="OS01G0687300 PROTEIN"/>
    <property type="match status" value="1"/>
</dbReference>
<name>A0A251MVL0_PRUPE</name>
<dbReference type="InterPro" id="IPR037476">
    <property type="entry name" value="PCH1"/>
</dbReference>
<feature type="region of interest" description="Disordered" evidence="1">
    <location>
        <begin position="518"/>
        <end position="571"/>
    </location>
</feature>
<dbReference type="eggNOG" id="ENOG502QVXQ">
    <property type="taxonomic scope" value="Eukaryota"/>
</dbReference>
<proteinExistence type="predicted"/>
<feature type="region of interest" description="Disordered" evidence="1">
    <location>
        <begin position="405"/>
        <end position="427"/>
    </location>
</feature>
<feature type="compositionally biased region" description="Low complexity" evidence="1">
    <location>
        <begin position="530"/>
        <end position="542"/>
    </location>
</feature>
<dbReference type="Proteomes" id="UP000006882">
    <property type="component" value="Chromosome G8"/>
</dbReference>
<feature type="compositionally biased region" description="Polar residues" evidence="1">
    <location>
        <begin position="550"/>
        <end position="561"/>
    </location>
</feature>
<dbReference type="Gramene" id="ONH91117">
    <property type="protein sequence ID" value="ONH91117"/>
    <property type="gene ID" value="PRUPE_8G094200"/>
</dbReference>
<evidence type="ECO:0000256" key="1">
    <source>
        <dbReference type="SAM" id="MobiDB-lite"/>
    </source>
</evidence>
<dbReference type="GO" id="GO:0010099">
    <property type="term" value="P:regulation of photomorphogenesis"/>
    <property type="evidence" value="ECO:0007669"/>
    <property type="project" value="InterPro"/>
</dbReference>
<dbReference type="OrthoDB" id="649277at2759"/>